<evidence type="ECO:0000256" key="6">
    <source>
        <dbReference type="ARBA" id="ARBA00022692"/>
    </source>
</evidence>
<feature type="domain" description="Histidine kinase" evidence="12">
    <location>
        <begin position="448"/>
        <end position="649"/>
    </location>
</feature>
<dbReference type="InterPro" id="IPR036890">
    <property type="entry name" value="HATPase_C_sf"/>
</dbReference>
<dbReference type="EC" id="2.7.13.3" evidence="3"/>
<dbReference type="Pfam" id="PF02518">
    <property type="entry name" value="HATPase_c"/>
    <property type="match status" value="1"/>
</dbReference>
<keyword evidence="11" id="KW-0732">Signal</keyword>
<feature type="transmembrane region" description="Helical" evidence="10">
    <location>
        <begin position="226"/>
        <end position="248"/>
    </location>
</feature>
<dbReference type="InterPro" id="IPR050428">
    <property type="entry name" value="TCS_sensor_his_kinase"/>
</dbReference>
<evidence type="ECO:0000256" key="9">
    <source>
        <dbReference type="ARBA" id="ARBA00023136"/>
    </source>
</evidence>
<feature type="transmembrane region" description="Helical" evidence="10">
    <location>
        <begin position="380"/>
        <end position="397"/>
    </location>
</feature>
<dbReference type="RefSeq" id="WP_160731609.1">
    <property type="nucleotide sequence ID" value="NZ_WTYP01000002.1"/>
</dbReference>
<evidence type="ECO:0000256" key="1">
    <source>
        <dbReference type="ARBA" id="ARBA00000085"/>
    </source>
</evidence>
<evidence type="ECO:0000256" key="8">
    <source>
        <dbReference type="ARBA" id="ARBA00022989"/>
    </source>
</evidence>
<dbReference type="InterPro" id="IPR036097">
    <property type="entry name" value="HisK_dim/P_sf"/>
</dbReference>
<dbReference type="SUPFAM" id="SSF55874">
    <property type="entry name" value="ATPase domain of HSP90 chaperone/DNA topoisomerase II/histidine kinase"/>
    <property type="match status" value="1"/>
</dbReference>
<name>A0A6I4V804_9SPHN</name>
<dbReference type="PRINTS" id="PR00344">
    <property type="entry name" value="BCTRLSENSOR"/>
</dbReference>
<comment type="catalytic activity">
    <reaction evidence="1">
        <text>ATP + protein L-histidine = ADP + protein N-phospho-L-histidine.</text>
        <dbReference type="EC" id="2.7.13.3"/>
    </reaction>
</comment>
<dbReference type="PANTHER" id="PTHR45436">
    <property type="entry name" value="SENSOR HISTIDINE KINASE YKOH"/>
    <property type="match status" value="1"/>
</dbReference>
<keyword evidence="6 10" id="KW-0812">Transmembrane</keyword>
<evidence type="ECO:0000256" key="5">
    <source>
        <dbReference type="ARBA" id="ARBA00022679"/>
    </source>
</evidence>
<evidence type="ECO:0000313" key="13">
    <source>
        <dbReference type="EMBL" id="MXP48424.1"/>
    </source>
</evidence>
<gene>
    <name evidence="13" type="ORF">GRI43_13605</name>
</gene>
<dbReference type="InterPro" id="IPR004358">
    <property type="entry name" value="Sig_transdc_His_kin-like_C"/>
</dbReference>
<evidence type="ECO:0000256" key="3">
    <source>
        <dbReference type="ARBA" id="ARBA00012438"/>
    </source>
</evidence>
<feature type="signal peptide" evidence="11">
    <location>
        <begin position="1"/>
        <end position="20"/>
    </location>
</feature>
<keyword evidence="14" id="KW-1185">Reference proteome</keyword>
<feature type="transmembrane region" description="Helical" evidence="10">
    <location>
        <begin position="317"/>
        <end position="336"/>
    </location>
</feature>
<feature type="transmembrane region" description="Helical" evidence="10">
    <location>
        <begin position="196"/>
        <end position="219"/>
    </location>
</feature>
<dbReference type="InterPro" id="IPR005467">
    <property type="entry name" value="His_kinase_dom"/>
</dbReference>
<dbReference type="PROSITE" id="PS50109">
    <property type="entry name" value="HIS_KIN"/>
    <property type="match status" value="1"/>
</dbReference>
<feature type="transmembrane region" description="Helical" evidence="10">
    <location>
        <begin position="292"/>
        <end position="311"/>
    </location>
</feature>
<evidence type="ECO:0000256" key="7">
    <source>
        <dbReference type="ARBA" id="ARBA00022777"/>
    </source>
</evidence>
<keyword evidence="8 10" id="KW-1133">Transmembrane helix</keyword>
<dbReference type="EMBL" id="WTYP01000002">
    <property type="protein sequence ID" value="MXP48424.1"/>
    <property type="molecule type" value="Genomic_DNA"/>
</dbReference>
<evidence type="ECO:0000259" key="12">
    <source>
        <dbReference type="PROSITE" id="PS50109"/>
    </source>
</evidence>
<dbReference type="GO" id="GO:0016020">
    <property type="term" value="C:membrane"/>
    <property type="evidence" value="ECO:0007669"/>
    <property type="project" value="UniProtKB-SubCell"/>
</dbReference>
<protein>
    <recommendedName>
        <fullName evidence="3">histidine kinase</fullName>
        <ecNumber evidence="3">2.7.13.3</ecNumber>
    </recommendedName>
</protein>
<keyword evidence="5" id="KW-0808">Transferase</keyword>
<feature type="transmembrane region" description="Helical" evidence="10">
    <location>
        <begin position="348"/>
        <end position="365"/>
    </location>
</feature>
<dbReference type="InterPro" id="IPR003594">
    <property type="entry name" value="HATPase_dom"/>
</dbReference>
<dbReference type="SMART" id="SM00387">
    <property type="entry name" value="HATPase_c"/>
    <property type="match status" value="1"/>
</dbReference>
<dbReference type="Proteomes" id="UP000471435">
    <property type="component" value="Unassembled WGS sequence"/>
</dbReference>
<evidence type="ECO:0000256" key="11">
    <source>
        <dbReference type="SAM" id="SignalP"/>
    </source>
</evidence>
<dbReference type="OrthoDB" id="9795133at2"/>
<dbReference type="SUPFAM" id="SSF47384">
    <property type="entry name" value="Homodimeric domain of signal transducing histidine kinase"/>
    <property type="match status" value="1"/>
</dbReference>
<dbReference type="Gene3D" id="3.30.565.10">
    <property type="entry name" value="Histidine kinase-like ATPase, C-terminal domain"/>
    <property type="match status" value="1"/>
</dbReference>
<reference evidence="13 14" key="1">
    <citation type="submission" date="2019-12" db="EMBL/GenBank/DDBJ databases">
        <title>Genomic-based taxomic classification of the family Erythrobacteraceae.</title>
        <authorList>
            <person name="Xu L."/>
        </authorList>
    </citation>
    <scope>NUCLEOTIDE SEQUENCE [LARGE SCALE GENOMIC DNA]</scope>
    <source>
        <strain evidence="13 14">SW-109</strain>
    </source>
</reference>
<keyword evidence="4" id="KW-0597">Phosphoprotein</keyword>
<comment type="caution">
    <text evidence="13">The sequence shown here is derived from an EMBL/GenBank/DDBJ whole genome shotgun (WGS) entry which is preliminary data.</text>
</comment>
<evidence type="ECO:0000256" key="10">
    <source>
        <dbReference type="SAM" id="Phobius"/>
    </source>
</evidence>
<evidence type="ECO:0000256" key="2">
    <source>
        <dbReference type="ARBA" id="ARBA00004370"/>
    </source>
</evidence>
<feature type="transmembrane region" description="Helical" evidence="10">
    <location>
        <begin position="260"/>
        <end position="280"/>
    </location>
</feature>
<dbReference type="GO" id="GO:0000155">
    <property type="term" value="F:phosphorelay sensor kinase activity"/>
    <property type="evidence" value="ECO:0007669"/>
    <property type="project" value="InterPro"/>
</dbReference>
<dbReference type="AlphaFoldDB" id="A0A6I4V804"/>
<accession>A0A6I4V804</accession>
<evidence type="ECO:0000256" key="4">
    <source>
        <dbReference type="ARBA" id="ARBA00022553"/>
    </source>
</evidence>
<sequence>MTRRYLLLALRLLAVLNVAAFGAGQVAASDMPGVVAVVPGQSVERIDRDAVYLLAPSGTPMNAAQALAALDAGEFSKEVPSESGASLLERDLWMAIALKNTAGDGQGDIRRVLGLGGIFVDYPRVYLAGDGVTPTEILGTKAGEGQPLVPRYFTYIRTQSFDLSPGATRIALINTHLNDRPTLGVFREGELGSRQIIATLIKASFTLTLLVIGIVLAVISILTRRWLSFFVAIGFGFVMIQVDTSLYSTAFASTPQTGRMVWEIMTVSLIFYLYYVFLFACQETLRLRKYPWLGVIAILLPLPLIWIAINSDATTDIIWAVYIALILHAVTIGMKLDIDPNLRRLTMILLLLCVAAAILVEPYYLGRTLPDLTVEYIRDAIRLTAGFAMLIVVLVDVRRSSAERVRLANEKLAAMRTQAETNQRLLDMERSYSRAREAATRRKHQLAAASHDIRQPLLGLRSALNNESGSLSTGLQARLGEAIDYLEHLTNEYSDREDSVAAPMKPDEAYSLDLIVRAVGDMFGSEAQAAGIAFTAASTDCQTDIPALALIRATSNLVANALRHAQASTITLTVEHQDGCVITVRDDGQGMDEATLSAVQTRGTKGTESDGDGLGLAIVHELAHRHGFTFELQSSPGHGTAARLILSKA</sequence>
<comment type="subcellular location">
    <subcellularLocation>
        <location evidence="2">Membrane</location>
    </subcellularLocation>
</comment>
<evidence type="ECO:0000313" key="14">
    <source>
        <dbReference type="Proteomes" id="UP000471435"/>
    </source>
</evidence>
<keyword evidence="9 10" id="KW-0472">Membrane</keyword>
<keyword evidence="7" id="KW-0418">Kinase</keyword>
<proteinExistence type="predicted"/>
<organism evidence="13 14">
    <name type="scientific">Pontixanthobacter luteolus</name>
    <dbReference type="NCBI Taxonomy" id="295089"/>
    <lineage>
        <taxon>Bacteria</taxon>
        <taxon>Pseudomonadati</taxon>
        <taxon>Pseudomonadota</taxon>
        <taxon>Alphaproteobacteria</taxon>
        <taxon>Sphingomonadales</taxon>
        <taxon>Erythrobacteraceae</taxon>
        <taxon>Pontixanthobacter</taxon>
    </lineage>
</organism>
<dbReference type="PANTHER" id="PTHR45436:SF5">
    <property type="entry name" value="SENSOR HISTIDINE KINASE TRCS"/>
    <property type="match status" value="1"/>
</dbReference>
<feature type="chain" id="PRO_5026064178" description="histidine kinase" evidence="11">
    <location>
        <begin position="21"/>
        <end position="649"/>
    </location>
</feature>